<protein>
    <submittedName>
        <fullName evidence="10">Flotillin family protein</fullName>
    </submittedName>
</protein>
<dbReference type="Pfam" id="PF01145">
    <property type="entry name" value="Band_7"/>
    <property type="match status" value="1"/>
</dbReference>
<comment type="subcellular location">
    <subcellularLocation>
        <location evidence="2">Cell membrane</location>
    </subcellularLocation>
    <subcellularLocation>
        <location evidence="1">Membrane</location>
        <topology evidence="1">Single-pass membrane protein</topology>
    </subcellularLocation>
</comment>
<dbReference type="CDD" id="cd03399">
    <property type="entry name" value="SPFH_flotillin"/>
    <property type="match status" value="1"/>
</dbReference>
<gene>
    <name evidence="10" type="ORF">L1I42_01800</name>
</gene>
<evidence type="ECO:0000256" key="2">
    <source>
        <dbReference type="ARBA" id="ARBA00004236"/>
    </source>
</evidence>
<evidence type="ECO:0000256" key="8">
    <source>
        <dbReference type="SAM" id="Phobius"/>
    </source>
</evidence>
<feature type="coiled-coil region" evidence="6">
    <location>
        <begin position="269"/>
        <end position="296"/>
    </location>
</feature>
<dbReference type="SMART" id="SM00244">
    <property type="entry name" value="PHB"/>
    <property type="match status" value="1"/>
</dbReference>
<keyword evidence="5 8" id="KW-0472">Membrane</keyword>
<dbReference type="InterPro" id="IPR001107">
    <property type="entry name" value="Band_7"/>
</dbReference>
<dbReference type="InterPro" id="IPR031905">
    <property type="entry name" value="Flotillin_C"/>
</dbReference>
<feature type="compositionally biased region" description="Basic and acidic residues" evidence="7">
    <location>
        <begin position="575"/>
        <end position="600"/>
    </location>
</feature>
<keyword evidence="8" id="KW-1133">Transmembrane helix</keyword>
<evidence type="ECO:0000256" key="6">
    <source>
        <dbReference type="SAM" id="Coils"/>
    </source>
</evidence>
<comment type="similarity">
    <text evidence="3">Belongs to the band 7/mec-2 family. Flotillin subfamily.</text>
</comment>
<proteinExistence type="inferred from homology"/>
<evidence type="ECO:0000256" key="3">
    <source>
        <dbReference type="ARBA" id="ARBA00007161"/>
    </source>
</evidence>
<feature type="transmembrane region" description="Helical" evidence="8">
    <location>
        <begin position="49"/>
        <end position="69"/>
    </location>
</feature>
<dbReference type="PANTHER" id="PTHR13806:SF31">
    <property type="entry name" value="FLOTILLIN-LIKE PROTEIN 1-RELATED"/>
    <property type="match status" value="1"/>
</dbReference>
<dbReference type="SUPFAM" id="SSF117892">
    <property type="entry name" value="Band 7/SPFH domain"/>
    <property type="match status" value="1"/>
</dbReference>
<evidence type="ECO:0000256" key="5">
    <source>
        <dbReference type="ARBA" id="ARBA00023136"/>
    </source>
</evidence>
<evidence type="ECO:0000313" key="11">
    <source>
        <dbReference type="Proteomes" id="UP001201217"/>
    </source>
</evidence>
<feature type="region of interest" description="Disordered" evidence="7">
    <location>
        <begin position="570"/>
        <end position="628"/>
    </location>
</feature>
<keyword evidence="4" id="KW-1003">Cell membrane</keyword>
<dbReference type="PANTHER" id="PTHR13806">
    <property type="entry name" value="FLOTILLIN-RELATED"/>
    <property type="match status" value="1"/>
</dbReference>
<dbReference type="InterPro" id="IPR027705">
    <property type="entry name" value="Flotillin_fam"/>
</dbReference>
<dbReference type="InterPro" id="IPR036013">
    <property type="entry name" value="Band_7/SPFH_dom_sf"/>
</dbReference>
<evidence type="ECO:0000259" key="9">
    <source>
        <dbReference type="SMART" id="SM00244"/>
    </source>
</evidence>
<dbReference type="Gene3D" id="3.30.479.30">
    <property type="entry name" value="Band 7 domain"/>
    <property type="match status" value="1"/>
</dbReference>
<accession>A0ABS9E714</accession>
<dbReference type="EMBL" id="JAKGTI010000001">
    <property type="protein sequence ID" value="MCF4097218.1"/>
    <property type="molecule type" value="Genomic_DNA"/>
</dbReference>
<evidence type="ECO:0000256" key="4">
    <source>
        <dbReference type="ARBA" id="ARBA00022475"/>
    </source>
</evidence>
<name>A0ABS9E714_9HYPH</name>
<dbReference type="RefSeq" id="WP_236112790.1">
    <property type="nucleotide sequence ID" value="NZ_JAKGTI010000001.1"/>
</dbReference>
<sequence>MSSSLLQMLVFAGIILIALLAMGIIVSRLYQRASKEMSFVRTGFGGQRVIMNGGAMVLPVLHEIIAVNMNTLRLLVRRADDQALITKDRMRVDVVAEFYVRVQPSAESIANAAQTLGSRTMRPDELKDLVEGKFVDALRSVASEMSMEELHEQRVSFVQKVQQVVSEDLLKNGLELESVSLTGLDQTSMEYFNPNNAFDAEGLTRLTQEIESRKKIRNDIEQDTAVQIQNKNLEASKLKFDLSKEEEYARLHQEREVEVRRAQQAAEIAVEQSEKRKDAERARITAEQQIRQSEISSERAIEEERIVKERVIETQDIEKQKTVRIASQDREIAIAEKSKEESLSRASADEARAKAVEAEEKVVSAREREIAERRKQIELIEAAKEAERDAISLKVVAEAQKIAAADNAEAVREEARGDADRVTISANADAEAEKTRAAAAEIRYAVEASGNKALNEAANLLSNDQVAMKIKLNLIENLENIIRESAKPMENIEGIKIIQVDGLTGAPAAGANGHANGSGGGNLSDQVVNSALRYRAQAPLLDSLLKEVGLDGHDINGLTNAVDELINKNNAGSSARDEQITPDELERAAIADGAIKKDGPQKPNGAELAERPAASKSDAKPKLKKADK</sequence>
<keyword evidence="8" id="KW-0812">Transmembrane</keyword>
<reference evidence="10 11" key="1">
    <citation type="submission" date="2022-01" db="EMBL/GenBank/DDBJ databases">
        <title>Maritalea mediterranea sp. nov., isolated from marine plastic residues from the Malva-rosa beach (Valencia, Spain).</title>
        <authorList>
            <person name="Vidal-Verdu A."/>
            <person name="Molina-Menor E."/>
            <person name="Pascual J."/>
            <person name="Pereto J."/>
            <person name="Porcar M."/>
        </authorList>
    </citation>
    <scope>NUCLEOTIDE SEQUENCE [LARGE SCALE GENOMIC DNA]</scope>
    <source>
        <strain evidence="10 11">P4.10X</strain>
    </source>
</reference>
<feature type="compositionally biased region" description="Basic and acidic residues" evidence="7">
    <location>
        <begin position="617"/>
        <end position="628"/>
    </location>
</feature>
<keyword evidence="6" id="KW-0175">Coiled coil</keyword>
<organism evidence="10 11">
    <name type="scientific">Maritalea mediterranea</name>
    <dbReference type="NCBI Taxonomy" id="2909667"/>
    <lineage>
        <taxon>Bacteria</taxon>
        <taxon>Pseudomonadati</taxon>
        <taxon>Pseudomonadota</taxon>
        <taxon>Alphaproteobacteria</taxon>
        <taxon>Hyphomicrobiales</taxon>
        <taxon>Devosiaceae</taxon>
        <taxon>Maritalea</taxon>
    </lineage>
</organism>
<dbReference type="Proteomes" id="UP001201217">
    <property type="component" value="Unassembled WGS sequence"/>
</dbReference>
<evidence type="ECO:0000256" key="1">
    <source>
        <dbReference type="ARBA" id="ARBA00004167"/>
    </source>
</evidence>
<feature type="transmembrane region" description="Helical" evidence="8">
    <location>
        <begin position="6"/>
        <end position="29"/>
    </location>
</feature>
<evidence type="ECO:0000256" key="7">
    <source>
        <dbReference type="SAM" id="MobiDB-lite"/>
    </source>
</evidence>
<dbReference type="Pfam" id="PF15975">
    <property type="entry name" value="Flot"/>
    <property type="match status" value="1"/>
</dbReference>
<feature type="domain" description="Band 7" evidence="9">
    <location>
        <begin position="27"/>
        <end position="196"/>
    </location>
</feature>
<keyword evidence="11" id="KW-1185">Reference proteome</keyword>
<evidence type="ECO:0000313" key="10">
    <source>
        <dbReference type="EMBL" id="MCF4097218.1"/>
    </source>
</evidence>
<comment type="caution">
    <text evidence="10">The sequence shown here is derived from an EMBL/GenBank/DDBJ whole genome shotgun (WGS) entry which is preliminary data.</text>
</comment>